<dbReference type="EMBL" id="CAJNOM010002340">
    <property type="protein sequence ID" value="CAF1631117.1"/>
    <property type="molecule type" value="Genomic_DNA"/>
</dbReference>
<reference evidence="4" key="1">
    <citation type="submission" date="2021-02" db="EMBL/GenBank/DDBJ databases">
        <authorList>
            <person name="Nowell W R."/>
        </authorList>
    </citation>
    <scope>NUCLEOTIDE SEQUENCE</scope>
</reference>
<comment type="caution">
    <text evidence="4">The sequence shown here is derived from an EMBL/GenBank/DDBJ whole genome shotgun (WGS) entry which is preliminary data.</text>
</comment>
<dbReference type="AlphaFoldDB" id="A0A815PRM5"/>
<evidence type="ECO:0000313" key="2">
    <source>
        <dbReference type="EMBL" id="CAF1074665.1"/>
    </source>
</evidence>
<dbReference type="PROSITE" id="PS50231">
    <property type="entry name" value="RICIN_B_LECTIN"/>
    <property type="match status" value="1"/>
</dbReference>
<dbReference type="Proteomes" id="UP000663877">
    <property type="component" value="Unassembled WGS sequence"/>
</dbReference>
<dbReference type="CDD" id="cd00161">
    <property type="entry name" value="beta-trefoil_Ricin-like"/>
    <property type="match status" value="1"/>
</dbReference>
<dbReference type="InterPro" id="IPR000772">
    <property type="entry name" value="Ricin_B_lectin"/>
</dbReference>
<evidence type="ECO:0000313" key="5">
    <source>
        <dbReference type="EMBL" id="CAF1631117.1"/>
    </source>
</evidence>
<feature type="domain" description="Ricin B lectin" evidence="1">
    <location>
        <begin position="57"/>
        <end position="134"/>
    </location>
</feature>
<dbReference type="Proteomes" id="UP000663832">
    <property type="component" value="Unassembled WGS sequence"/>
</dbReference>
<evidence type="ECO:0000313" key="6">
    <source>
        <dbReference type="Proteomes" id="UP000663832"/>
    </source>
</evidence>
<evidence type="ECO:0000259" key="1">
    <source>
        <dbReference type="Pfam" id="PF14200"/>
    </source>
</evidence>
<dbReference type="Gene3D" id="2.80.10.50">
    <property type="match status" value="1"/>
</dbReference>
<dbReference type="Pfam" id="PF14200">
    <property type="entry name" value="RicinB_lectin_2"/>
    <property type="match status" value="1"/>
</dbReference>
<proteinExistence type="predicted"/>
<sequence length="156" mass="17752">MYLAKPAFLEMQELMTGVVVDGVYRLSPQLQPDKCLGASQIGINSIVQLYNDECNKTNQKWNITWLGDGTYRFSLQSTQNFVLGTYNVSASLGHVQTYNWLDNANQRWAFSAKGNDIFRIVPQTAWWKVMTTNGTSNIGIVDYFTSKSQHWILTKV</sequence>
<dbReference type="EMBL" id="CAJNOI010000109">
    <property type="protein sequence ID" value="CAF1074665.1"/>
    <property type="molecule type" value="Genomic_DNA"/>
</dbReference>
<gene>
    <name evidence="2" type="ORF">BJG266_LOCUS19908</name>
    <name evidence="4" type="ORF">BJG266_LOCUS40542</name>
    <name evidence="3" type="ORF">QVE165_LOCUS23746</name>
    <name evidence="5" type="ORF">QVE165_LOCUS57418</name>
</gene>
<protein>
    <recommendedName>
        <fullName evidence="1">Ricin B lectin domain-containing protein</fullName>
    </recommendedName>
</protein>
<evidence type="ECO:0000313" key="3">
    <source>
        <dbReference type="EMBL" id="CAF1164351.1"/>
    </source>
</evidence>
<evidence type="ECO:0000313" key="4">
    <source>
        <dbReference type="EMBL" id="CAF1452976.1"/>
    </source>
</evidence>
<dbReference type="EMBL" id="CAJNOM010000162">
    <property type="protein sequence ID" value="CAF1164351.1"/>
    <property type="molecule type" value="Genomic_DNA"/>
</dbReference>
<evidence type="ECO:0000313" key="7">
    <source>
        <dbReference type="Proteomes" id="UP000663877"/>
    </source>
</evidence>
<dbReference type="SUPFAM" id="SSF50370">
    <property type="entry name" value="Ricin B-like lectins"/>
    <property type="match status" value="1"/>
</dbReference>
<name>A0A815PRM5_9BILA</name>
<accession>A0A815PRM5</accession>
<keyword evidence="6" id="KW-1185">Reference proteome</keyword>
<dbReference type="OrthoDB" id="9999337at2759"/>
<dbReference type="EMBL" id="CAJNOI010002015">
    <property type="protein sequence ID" value="CAF1452976.1"/>
    <property type="molecule type" value="Genomic_DNA"/>
</dbReference>
<dbReference type="InterPro" id="IPR035992">
    <property type="entry name" value="Ricin_B-like_lectins"/>
</dbReference>
<organism evidence="4 7">
    <name type="scientific">Adineta steineri</name>
    <dbReference type="NCBI Taxonomy" id="433720"/>
    <lineage>
        <taxon>Eukaryota</taxon>
        <taxon>Metazoa</taxon>
        <taxon>Spiralia</taxon>
        <taxon>Gnathifera</taxon>
        <taxon>Rotifera</taxon>
        <taxon>Eurotatoria</taxon>
        <taxon>Bdelloidea</taxon>
        <taxon>Adinetida</taxon>
        <taxon>Adinetidae</taxon>
        <taxon>Adineta</taxon>
    </lineage>
</organism>